<keyword evidence="2" id="KW-0539">Nucleus</keyword>
<evidence type="ECO:0000256" key="1">
    <source>
        <dbReference type="ARBA" id="ARBA00004123"/>
    </source>
</evidence>
<gene>
    <name evidence="4" type="ORF">PFISCL1PPCAC_2352</name>
</gene>
<dbReference type="InterPro" id="IPR011990">
    <property type="entry name" value="TPR-like_helical_dom_sf"/>
</dbReference>
<dbReference type="PANTHER" id="PTHR15502:SF7">
    <property type="entry name" value="CALCINEURIN-BINDING PROTEIN CABIN-1"/>
    <property type="match status" value="1"/>
</dbReference>
<dbReference type="GO" id="GO:0031491">
    <property type="term" value="F:nucleosome binding"/>
    <property type="evidence" value="ECO:0007669"/>
    <property type="project" value="TreeGrafter"/>
</dbReference>
<feature type="compositionally biased region" description="Low complexity" evidence="3">
    <location>
        <begin position="1571"/>
        <end position="1585"/>
    </location>
</feature>
<feature type="region of interest" description="Disordered" evidence="3">
    <location>
        <begin position="1"/>
        <end position="86"/>
    </location>
</feature>
<comment type="subcellular location">
    <subcellularLocation>
        <location evidence="1">Nucleus</location>
    </subcellularLocation>
</comment>
<feature type="compositionally biased region" description="Acidic residues" evidence="3">
    <location>
        <begin position="16"/>
        <end position="25"/>
    </location>
</feature>
<feature type="region of interest" description="Disordered" evidence="3">
    <location>
        <begin position="468"/>
        <end position="489"/>
    </location>
</feature>
<feature type="non-terminal residue" evidence="4">
    <location>
        <position position="1"/>
    </location>
</feature>
<feature type="region of interest" description="Disordered" evidence="3">
    <location>
        <begin position="395"/>
        <end position="446"/>
    </location>
</feature>
<feature type="compositionally biased region" description="Pro residues" evidence="3">
    <location>
        <begin position="1557"/>
        <end position="1569"/>
    </location>
</feature>
<proteinExistence type="predicted"/>
<dbReference type="InterPro" id="IPR033053">
    <property type="entry name" value="Hir3/CABIN1"/>
</dbReference>
<feature type="compositionally biased region" description="Polar residues" evidence="3">
    <location>
        <begin position="62"/>
        <end position="75"/>
    </location>
</feature>
<evidence type="ECO:0000256" key="3">
    <source>
        <dbReference type="SAM" id="MobiDB-lite"/>
    </source>
</evidence>
<name>A0AAV5UZR7_9BILA</name>
<protein>
    <submittedName>
        <fullName evidence="4">Uncharacterized protein</fullName>
    </submittedName>
</protein>
<dbReference type="Proteomes" id="UP001432322">
    <property type="component" value="Unassembled WGS sequence"/>
</dbReference>
<feature type="compositionally biased region" description="Basic and acidic residues" evidence="3">
    <location>
        <begin position="421"/>
        <end position="432"/>
    </location>
</feature>
<dbReference type="Gene3D" id="1.25.40.10">
    <property type="entry name" value="Tetratricopeptide repeat domain"/>
    <property type="match status" value="1"/>
</dbReference>
<sequence>IRSMPVANDKVVPENQESDDNESSDIAESTEVSEDDEENSSEGSSSDEEDDDDESAERLSSGSSAATEYDSSNVWSEEEDEVEAETKEATEAAIMNDFKRSLDLILNKKEEKAKKILLKILKHPSVAKHKTTEFLWENNVTDNSHLNKMGQVFVGAHKNLAMIDAENAIEHQLQVVGIAPQNDEVWFDLGQRLVQKGDLDMAIYAFEQTGDWRAEESLMSTHFLRRNYKTALQFVAVREERAGSFAKGEFLKKKIASMSAELNEHVKQVFGQTSFQVDPIYEKEASARLSSLQSKIADCLTNSLTEEVAEERMEPIKISLSADQTAWDIMIVFCDLFDRIQAYSEMFSQRIFIEEWECREDRLIVEDAVEAMVDDVVTVENTVSRMVDLTSVQVPSTSTFHPPMGRGRPPKMGTVKSRRLHKEEEGGVRVEESSCDEEERPTSVDSVALREPSGLEDVQTYYLDSRPVRPLREGPSQAPSRMSVTPTASGSEEELLTLIRETLYEERYLTVVNALEICLYCVVTLDCLPSRSSHNSEILMQVYRRWTQSSAHLLESHQLSIHAFMLLYDEPVAMDYCIRVVHSSYEQTDEKKVMKFPLKRDLIRFIWKKVERGVGNGEETIEWLRKLEKMMEEEEAVNVVGGVVSCDSIREILEKKERAIRIRSLKHFSGSKKWEEIVSTVESDSQWSSVDDDDELSVRTRLYSKALINLGKEEKAVEIINRMLFQLLSQPSLPATTITPWIKLLNTIKYSTIPADSKILPSLGYSLLRLSEHAHLARDWKLWRLMHRVIKRIEESRPDLLTELDKNSKEGEIYNRSDVYDEMPLRSLRFLVNAHDKLATREVCGQENGAFLAYSMAEFRLVMEKEEVREKLQKKELGWLARNVQLEIYQCLHCTFGKYSKKKRSAEDHETGLEKGEERAGLMECAIALSIPNPIPEFDDKGAGGGVDLIDLVNNRFPSFVKLNERRQRRVDELKKWIERGPVWKGELKEGETIEEKKRSLLRNWPHSGIDTKLESVVFYLLALHYHRQSKQQEARQFSEYFLSSSHVLSFGEEITKGALVILSYATIERMFKMYDDDLLLEMEQHVRPLRVAMEMSTKSDATVPFLLAHSLYQASSRFSRFFRRLSVSDTRFSHLHLTIVRLREESAALFENVLETAPAMQQAHQSAWDYQWLSYFFLAKLNLKSDTPDVVKAVDGLFESACALQMGGAVYQPRIAVKNQKNLEPVEIHYQVHAVIWKYITRTANPSLSVLVSLRSYIDAFTRHGVVKPSNNPNAIIPNLFDMEPVISETTLNLSLRCGRSEDETDEEHVVHNIVDKLELIEEMKSMCKKAFEVVADRFPHRKAFYRLAEIAVRDGDYHAAHTFIFKKIFPRKKKEEGLFDNVVEFTSTDIDRSDSLSFHITRSLRLGLAISVKVGDASSIVTICGALAHSISEGEEGFVLKMNYLSMLKMSTRALSIVISSHPRHWATKSVKMEILALYKTLADVRDNIPLVYLRDEVKKLIVRNGGMQRLEMEATPVEKRQTQTRKRKAEDAGAISRQTKERMLMERLGLAGPRPQPKSLPTPILPRPTTSSTVPMPTSTVPMSTTQSILSLINQSMLASSPNRPSTSQSSSSPLRPSTSSLPSTSNSPINNQLLQILLQQAQQNSKKPVNNLFNQFMKK</sequence>
<organism evidence="4 5">
    <name type="scientific">Pristionchus fissidentatus</name>
    <dbReference type="NCBI Taxonomy" id="1538716"/>
    <lineage>
        <taxon>Eukaryota</taxon>
        <taxon>Metazoa</taxon>
        <taxon>Ecdysozoa</taxon>
        <taxon>Nematoda</taxon>
        <taxon>Chromadorea</taxon>
        <taxon>Rhabditida</taxon>
        <taxon>Rhabditina</taxon>
        <taxon>Diplogasteromorpha</taxon>
        <taxon>Diplogasteroidea</taxon>
        <taxon>Neodiplogasteridae</taxon>
        <taxon>Pristionchus</taxon>
    </lineage>
</organism>
<keyword evidence="5" id="KW-1185">Reference proteome</keyword>
<evidence type="ECO:0000256" key="2">
    <source>
        <dbReference type="ARBA" id="ARBA00023242"/>
    </source>
</evidence>
<feature type="compositionally biased region" description="Low complexity" evidence="3">
    <location>
        <begin position="1603"/>
        <end position="1631"/>
    </location>
</feature>
<dbReference type="EMBL" id="BTSY01000001">
    <property type="protein sequence ID" value="GMT11055.1"/>
    <property type="molecule type" value="Genomic_DNA"/>
</dbReference>
<evidence type="ECO:0000313" key="4">
    <source>
        <dbReference type="EMBL" id="GMT11055.1"/>
    </source>
</evidence>
<dbReference type="PANTHER" id="PTHR15502">
    <property type="entry name" value="CALCINEURIN-BINDING PROTEIN CABIN 1-RELATED"/>
    <property type="match status" value="1"/>
</dbReference>
<comment type="caution">
    <text evidence="4">The sequence shown here is derived from an EMBL/GenBank/DDBJ whole genome shotgun (WGS) entry which is preliminary data.</text>
</comment>
<dbReference type="GO" id="GO:0005634">
    <property type="term" value="C:nucleus"/>
    <property type="evidence" value="ECO:0007669"/>
    <property type="project" value="UniProtKB-SubCell"/>
</dbReference>
<feature type="region of interest" description="Disordered" evidence="3">
    <location>
        <begin position="1553"/>
        <end position="1585"/>
    </location>
</feature>
<feature type="compositionally biased region" description="Acidic residues" evidence="3">
    <location>
        <begin position="31"/>
        <end position="55"/>
    </location>
</feature>
<dbReference type="GO" id="GO:0006325">
    <property type="term" value="P:chromatin organization"/>
    <property type="evidence" value="ECO:0007669"/>
    <property type="project" value="InterPro"/>
</dbReference>
<feature type="region of interest" description="Disordered" evidence="3">
    <location>
        <begin position="1518"/>
        <end position="1537"/>
    </location>
</feature>
<dbReference type="SUPFAM" id="SSF48452">
    <property type="entry name" value="TPR-like"/>
    <property type="match status" value="1"/>
</dbReference>
<reference evidence="4" key="1">
    <citation type="submission" date="2023-10" db="EMBL/GenBank/DDBJ databases">
        <title>Genome assembly of Pristionchus species.</title>
        <authorList>
            <person name="Yoshida K."/>
            <person name="Sommer R.J."/>
        </authorList>
    </citation>
    <scope>NUCLEOTIDE SEQUENCE</scope>
    <source>
        <strain evidence="4">RS5133</strain>
    </source>
</reference>
<accession>A0AAV5UZR7</accession>
<feature type="region of interest" description="Disordered" evidence="3">
    <location>
        <begin position="1601"/>
        <end position="1631"/>
    </location>
</feature>
<feature type="compositionally biased region" description="Low complexity" evidence="3">
    <location>
        <begin position="402"/>
        <end position="413"/>
    </location>
</feature>
<feature type="compositionally biased region" description="Polar residues" evidence="3">
    <location>
        <begin position="477"/>
        <end position="489"/>
    </location>
</feature>
<evidence type="ECO:0000313" key="5">
    <source>
        <dbReference type="Proteomes" id="UP001432322"/>
    </source>
</evidence>